<organism evidence="6 7">
    <name type="scientific">Labilithrix luteola</name>
    <dbReference type="NCBI Taxonomy" id="1391654"/>
    <lineage>
        <taxon>Bacteria</taxon>
        <taxon>Pseudomonadati</taxon>
        <taxon>Myxococcota</taxon>
        <taxon>Polyangia</taxon>
        <taxon>Polyangiales</taxon>
        <taxon>Labilitrichaceae</taxon>
        <taxon>Labilithrix</taxon>
    </lineage>
</organism>
<keyword evidence="5" id="KW-0813">Transport</keyword>
<dbReference type="AlphaFoldDB" id="A0A0K1QAS7"/>
<comment type="subcellular location">
    <subcellularLocation>
        <location evidence="5">Cell membrane</location>
        <topology evidence="5">Multi-pass membrane protein</topology>
    </subcellularLocation>
    <subcellularLocation>
        <location evidence="1">Membrane</location>
        <topology evidence="1">Multi-pass membrane protein</topology>
    </subcellularLocation>
</comment>
<gene>
    <name evidence="5" type="primary">tatC</name>
    <name evidence="6" type="ORF">AKJ09_09425</name>
</gene>
<feature type="transmembrane region" description="Helical" evidence="5">
    <location>
        <begin position="38"/>
        <end position="56"/>
    </location>
</feature>
<sequence>MSQLARPPQNDEELTHVDPEDDVKMTIWEHIGEFRTRLMRAAAALLAGAVVCWTFREKLLAWISQPYMNAWHEKFPNDPPELQTLAPADAFVNYMQLSLVGGVVLAAPVIFYQLWAFISPGLYAREKRYVIPFVLFSTTLFLSGVAFAYYVAFPFSFQYFFSLLGDVGGVKLTSRPTMEFYLDFTTRMLLAFGGVFELPLFIAFLAIAGIVTPRQLVRFSRWAIISAFIIGAFVTPGPEISSQLAVSGALILLYFMSVGLSFIVAKRRDDEPEGSK</sequence>
<dbReference type="Proteomes" id="UP000064967">
    <property type="component" value="Chromosome"/>
</dbReference>
<feature type="transmembrane region" description="Helical" evidence="5">
    <location>
        <begin position="219"/>
        <end position="238"/>
    </location>
</feature>
<proteinExistence type="inferred from homology"/>
<accession>A0A0K1QAS7</accession>
<keyword evidence="5" id="KW-0653">Protein transport</keyword>
<comment type="function">
    <text evidence="5">Part of the twin-arginine translocation (Tat) system that transports large folded proteins containing a characteristic twin-arginine motif in their signal peptide across membranes.</text>
</comment>
<keyword evidence="7" id="KW-1185">Reference proteome</keyword>
<feature type="transmembrane region" description="Helical" evidence="5">
    <location>
        <begin position="94"/>
        <end position="117"/>
    </location>
</feature>
<dbReference type="PANTHER" id="PTHR30371">
    <property type="entry name" value="SEC-INDEPENDENT PROTEIN TRANSLOCASE PROTEIN TATC"/>
    <property type="match status" value="1"/>
</dbReference>
<keyword evidence="2 5" id="KW-0812">Transmembrane</keyword>
<keyword evidence="5" id="KW-0811">Translocation</keyword>
<keyword evidence="5" id="KW-1003">Cell membrane</keyword>
<dbReference type="GO" id="GO:0065002">
    <property type="term" value="P:intracellular protein transmembrane transport"/>
    <property type="evidence" value="ECO:0007669"/>
    <property type="project" value="TreeGrafter"/>
</dbReference>
<dbReference type="HAMAP" id="MF_00902">
    <property type="entry name" value="TatC"/>
    <property type="match status" value="1"/>
</dbReference>
<dbReference type="NCBIfam" id="TIGR00945">
    <property type="entry name" value="tatC"/>
    <property type="match status" value="1"/>
</dbReference>
<protein>
    <recommendedName>
        <fullName evidence="5">Sec-independent protein translocase protein TatC</fullName>
    </recommendedName>
</protein>
<evidence type="ECO:0000313" key="7">
    <source>
        <dbReference type="Proteomes" id="UP000064967"/>
    </source>
</evidence>
<dbReference type="PATRIC" id="fig|1391654.3.peg.9551"/>
<dbReference type="RefSeq" id="WP_146653631.1">
    <property type="nucleotide sequence ID" value="NZ_CP012333.1"/>
</dbReference>
<feature type="transmembrane region" description="Helical" evidence="5">
    <location>
        <begin position="129"/>
        <end position="152"/>
    </location>
</feature>
<reference evidence="6 7" key="1">
    <citation type="submission" date="2015-08" db="EMBL/GenBank/DDBJ databases">
        <authorList>
            <person name="Babu N.S."/>
            <person name="Beckwith C.J."/>
            <person name="Beseler K.G."/>
            <person name="Brison A."/>
            <person name="Carone J.V."/>
            <person name="Caskin T.P."/>
            <person name="Diamond M."/>
            <person name="Durham M.E."/>
            <person name="Foxe J.M."/>
            <person name="Go M."/>
            <person name="Henderson B.A."/>
            <person name="Jones I.B."/>
            <person name="McGettigan J.A."/>
            <person name="Micheletti S.J."/>
            <person name="Nasrallah M.E."/>
            <person name="Ortiz D."/>
            <person name="Piller C.R."/>
            <person name="Privatt S.R."/>
            <person name="Schneider S.L."/>
            <person name="Sharp S."/>
            <person name="Smith T.C."/>
            <person name="Stanton J.D."/>
            <person name="Ullery H.E."/>
            <person name="Wilson R.J."/>
            <person name="Serrano M.G."/>
            <person name="Buck G."/>
            <person name="Lee V."/>
            <person name="Wang Y."/>
            <person name="Carvalho R."/>
            <person name="Voegtly L."/>
            <person name="Shi R."/>
            <person name="Duckworth R."/>
            <person name="Johnson A."/>
            <person name="Loviza R."/>
            <person name="Walstead R."/>
            <person name="Shah Z."/>
            <person name="Kiflezghi M."/>
            <person name="Wade K."/>
            <person name="Ball S.L."/>
            <person name="Bradley K.W."/>
            <person name="Asai D.J."/>
            <person name="Bowman C.A."/>
            <person name="Russell D.A."/>
            <person name="Pope W.H."/>
            <person name="Jacobs-Sera D."/>
            <person name="Hendrix R.W."/>
            <person name="Hatfull G.F."/>
        </authorList>
    </citation>
    <scope>NUCLEOTIDE SEQUENCE [LARGE SCALE GENOMIC DNA]</scope>
    <source>
        <strain evidence="6 7">DSM 27648</strain>
    </source>
</reference>
<name>A0A0K1QAS7_9BACT</name>
<evidence type="ECO:0000313" key="6">
    <source>
        <dbReference type="EMBL" id="AKV02762.1"/>
    </source>
</evidence>
<dbReference type="PRINTS" id="PR01840">
    <property type="entry name" value="TATCFAMILY"/>
</dbReference>
<keyword evidence="3 5" id="KW-1133">Transmembrane helix</keyword>
<evidence type="ECO:0000256" key="3">
    <source>
        <dbReference type="ARBA" id="ARBA00022989"/>
    </source>
</evidence>
<dbReference type="KEGG" id="llu:AKJ09_09425"/>
<feature type="transmembrane region" description="Helical" evidence="5">
    <location>
        <begin position="244"/>
        <end position="265"/>
    </location>
</feature>
<comment type="similarity">
    <text evidence="5">Belongs to the TatC family.</text>
</comment>
<dbReference type="GO" id="GO:0033281">
    <property type="term" value="C:TAT protein transport complex"/>
    <property type="evidence" value="ECO:0007669"/>
    <property type="project" value="UniProtKB-UniRule"/>
</dbReference>
<evidence type="ECO:0000256" key="4">
    <source>
        <dbReference type="ARBA" id="ARBA00023136"/>
    </source>
</evidence>
<dbReference type="EMBL" id="CP012333">
    <property type="protein sequence ID" value="AKV02762.1"/>
    <property type="molecule type" value="Genomic_DNA"/>
</dbReference>
<dbReference type="InterPro" id="IPR002033">
    <property type="entry name" value="TatC"/>
</dbReference>
<dbReference type="GO" id="GO:0009977">
    <property type="term" value="F:proton motive force dependent protein transmembrane transporter activity"/>
    <property type="evidence" value="ECO:0007669"/>
    <property type="project" value="TreeGrafter"/>
</dbReference>
<evidence type="ECO:0000256" key="2">
    <source>
        <dbReference type="ARBA" id="ARBA00022692"/>
    </source>
</evidence>
<comment type="subunit">
    <text evidence="5">Forms a complex with TatA.</text>
</comment>
<dbReference type="STRING" id="1391654.AKJ09_09425"/>
<dbReference type="GO" id="GO:0043953">
    <property type="term" value="P:protein transport by the Tat complex"/>
    <property type="evidence" value="ECO:0007669"/>
    <property type="project" value="UniProtKB-UniRule"/>
</dbReference>
<dbReference type="OrthoDB" id="9777044at2"/>
<keyword evidence="4 5" id="KW-0472">Membrane</keyword>
<feature type="transmembrane region" description="Helical" evidence="5">
    <location>
        <begin position="188"/>
        <end position="212"/>
    </location>
</feature>
<evidence type="ECO:0000256" key="5">
    <source>
        <dbReference type="HAMAP-Rule" id="MF_00902"/>
    </source>
</evidence>
<dbReference type="PANTHER" id="PTHR30371:SF0">
    <property type="entry name" value="SEC-INDEPENDENT PROTEIN TRANSLOCASE PROTEIN TATC, CHLOROPLASTIC-RELATED"/>
    <property type="match status" value="1"/>
</dbReference>
<dbReference type="Pfam" id="PF00902">
    <property type="entry name" value="TatC"/>
    <property type="match status" value="1"/>
</dbReference>
<evidence type="ECO:0000256" key="1">
    <source>
        <dbReference type="ARBA" id="ARBA00004141"/>
    </source>
</evidence>